<dbReference type="EMBL" id="GBRH01241834">
    <property type="protein sequence ID" value="JAD56061.1"/>
    <property type="molecule type" value="Transcribed_RNA"/>
</dbReference>
<organism evidence="2">
    <name type="scientific">Arundo donax</name>
    <name type="common">Giant reed</name>
    <name type="synonym">Donax arundinaceus</name>
    <dbReference type="NCBI Taxonomy" id="35708"/>
    <lineage>
        <taxon>Eukaryota</taxon>
        <taxon>Viridiplantae</taxon>
        <taxon>Streptophyta</taxon>
        <taxon>Embryophyta</taxon>
        <taxon>Tracheophyta</taxon>
        <taxon>Spermatophyta</taxon>
        <taxon>Magnoliopsida</taxon>
        <taxon>Liliopsida</taxon>
        <taxon>Poales</taxon>
        <taxon>Poaceae</taxon>
        <taxon>PACMAD clade</taxon>
        <taxon>Arundinoideae</taxon>
        <taxon>Arundineae</taxon>
        <taxon>Arundo</taxon>
    </lineage>
</organism>
<sequence length="52" mass="5673">MLVISNRLGTNQTPLITNKQTSKEQRDDDDIGGHGPGEPTNLPIDSCWPRVG</sequence>
<accession>A0A0A9AY77</accession>
<evidence type="ECO:0000313" key="2">
    <source>
        <dbReference type="EMBL" id="JAD56061.1"/>
    </source>
</evidence>
<dbReference type="AlphaFoldDB" id="A0A0A9AY77"/>
<feature type="compositionally biased region" description="Polar residues" evidence="1">
    <location>
        <begin position="7"/>
        <end position="20"/>
    </location>
</feature>
<evidence type="ECO:0000256" key="1">
    <source>
        <dbReference type="SAM" id="MobiDB-lite"/>
    </source>
</evidence>
<feature type="region of interest" description="Disordered" evidence="1">
    <location>
        <begin position="1"/>
        <end position="52"/>
    </location>
</feature>
<reference evidence="2" key="1">
    <citation type="submission" date="2014-09" db="EMBL/GenBank/DDBJ databases">
        <authorList>
            <person name="Magalhaes I.L.F."/>
            <person name="Oliveira U."/>
            <person name="Santos F.R."/>
            <person name="Vidigal T.H.D.A."/>
            <person name="Brescovit A.D."/>
            <person name="Santos A.J."/>
        </authorList>
    </citation>
    <scope>NUCLEOTIDE SEQUENCE</scope>
    <source>
        <tissue evidence="2">Shoot tissue taken approximately 20 cm above the soil surface</tissue>
    </source>
</reference>
<proteinExistence type="predicted"/>
<name>A0A0A9AY77_ARUDO</name>
<reference evidence="2" key="2">
    <citation type="journal article" date="2015" name="Data Brief">
        <title>Shoot transcriptome of the giant reed, Arundo donax.</title>
        <authorList>
            <person name="Barrero R.A."/>
            <person name="Guerrero F.D."/>
            <person name="Moolhuijzen P."/>
            <person name="Goolsby J.A."/>
            <person name="Tidwell J."/>
            <person name="Bellgard S.E."/>
            <person name="Bellgard M.I."/>
        </authorList>
    </citation>
    <scope>NUCLEOTIDE SEQUENCE</scope>
    <source>
        <tissue evidence="2">Shoot tissue taken approximately 20 cm above the soil surface</tissue>
    </source>
</reference>
<protein>
    <submittedName>
        <fullName evidence="2">Uncharacterized protein</fullName>
    </submittedName>
</protein>